<evidence type="ECO:0000313" key="8">
    <source>
        <dbReference type="Proteomes" id="UP000178109"/>
    </source>
</evidence>
<comment type="caution">
    <text evidence="7">The sequence shown here is derived from an EMBL/GenBank/DDBJ whole genome shotgun (WGS) entry which is preliminary data.</text>
</comment>
<name>A0A1G2BU03_9BACT</name>
<dbReference type="InterPro" id="IPR029752">
    <property type="entry name" value="D-isomer_DH_CS1"/>
</dbReference>
<dbReference type="InterPro" id="IPR006140">
    <property type="entry name" value="D-isomer_DH_NAD-bd"/>
</dbReference>
<dbReference type="CDD" id="cd05301">
    <property type="entry name" value="GDH"/>
    <property type="match status" value="1"/>
</dbReference>
<keyword evidence="3" id="KW-0520">NAD</keyword>
<evidence type="ECO:0000256" key="1">
    <source>
        <dbReference type="ARBA" id="ARBA00005854"/>
    </source>
</evidence>
<dbReference type="EMBL" id="MHKO01000018">
    <property type="protein sequence ID" value="OGY92635.1"/>
    <property type="molecule type" value="Genomic_DNA"/>
</dbReference>
<dbReference type="Proteomes" id="UP000178109">
    <property type="component" value="Unassembled WGS sequence"/>
</dbReference>
<evidence type="ECO:0000256" key="2">
    <source>
        <dbReference type="ARBA" id="ARBA00023002"/>
    </source>
</evidence>
<evidence type="ECO:0000256" key="3">
    <source>
        <dbReference type="ARBA" id="ARBA00023027"/>
    </source>
</evidence>
<dbReference type="GO" id="GO:0051287">
    <property type="term" value="F:NAD binding"/>
    <property type="evidence" value="ECO:0007669"/>
    <property type="project" value="InterPro"/>
</dbReference>
<dbReference type="GO" id="GO:0005829">
    <property type="term" value="C:cytosol"/>
    <property type="evidence" value="ECO:0007669"/>
    <property type="project" value="TreeGrafter"/>
</dbReference>
<proteinExistence type="inferred from homology"/>
<sequence>MPKPLVYITRKINKEWLSELAKHCRVKMNSKRTPPTRTEFLAGVKAADVLVPSLVERVDEEVFRVNPKLKIVANYAVGFDNVDLVAAKKYGIPVTNTPGDYAEAVAEHAMAFLLACSRRLVEGDNYVRSGQYKFWDPLLFLGNELRHKKLGIIGTGRIGSWLAQIAKGGFGMDILYYDVARNEDIEKKFQAKKVSLQDLLRQSDYVSVHVPLLPSTRHLLGAKEFKMMKPTAYLINTSRGPVLDERALVVALRNKTIAGAALDVFEFEPKLVAGLVKLPNVVLTPHTASATYFARRQMAEVVTANILDVLVRGQRPRNEIKDNC</sequence>
<organism evidence="7 8">
    <name type="scientific">Candidatus Komeilibacteria bacterium RIFCSPLOWO2_02_FULL_48_11</name>
    <dbReference type="NCBI Taxonomy" id="1798553"/>
    <lineage>
        <taxon>Bacteria</taxon>
        <taxon>Candidatus Komeiliibacteriota</taxon>
    </lineage>
</organism>
<comment type="similarity">
    <text evidence="1 4">Belongs to the D-isomer specific 2-hydroxyacid dehydrogenase family.</text>
</comment>
<dbReference type="PROSITE" id="PS00671">
    <property type="entry name" value="D_2_HYDROXYACID_DH_3"/>
    <property type="match status" value="1"/>
</dbReference>
<dbReference type="GO" id="GO:0030267">
    <property type="term" value="F:glyoxylate reductase (NADPH) activity"/>
    <property type="evidence" value="ECO:0007669"/>
    <property type="project" value="TreeGrafter"/>
</dbReference>
<dbReference type="Pfam" id="PF02826">
    <property type="entry name" value="2-Hacid_dh_C"/>
    <property type="match status" value="1"/>
</dbReference>
<dbReference type="InterPro" id="IPR036291">
    <property type="entry name" value="NAD(P)-bd_dom_sf"/>
</dbReference>
<dbReference type="SUPFAM" id="SSF52283">
    <property type="entry name" value="Formate/glycerate dehydrogenase catalytic domain-like"/>
    <property type="match status" value="1"/>
</dbReference>
<gene>
    <name evidence="7" type="ORF">A3H70_04200</name>
</gene>
<keyword evidence="2 4" id="KW-0560">Oxidoreductase</keyword>
<dbReference type="STRING" id="1798553.A3H70_04200"/>
<accession>A0A1G2BU03</accession>
<evidence type="ECO:0000259" key="6">
    <source>
        <dbReference type="Pfam" id="PF02826"/>
    </source>
</evidence>
<evidence type="ECO:0000313" key="7">
    <source>
        <dbReference type="EMBL" id="OGY92635.1"/>
    </source>
</evidence>
<dbReference type="Gene3D" id="3.40.50.720">
    <property type="entry name" value="NAD(P)-binding Rossmann-like Domain"/>
    <property type="match status" value="2"/>
</dbReference>
<evidence type="ECO:0000259" key="5">
    <source>
        <dbReference type="Pfam" id="PF00389"/>
    </source>
</evidence>
<dbReference type="InterPro" id="IPR029753">
    <property type="entry name" value="D-isomer_DH_CS"/>
</dbReference>
<feature type="domain" description="D-isomer specific 2-hydroxyacid dehydrogenase catalytic" evidence="5">
    <location>
        <begin position="6"/>
        <end position="320"/>
    </location>
</feature>
<dbReference type="GO" id="GO:0016618">
    <property type="term" value="F:hydroxypyruvate reductase [NAD(P)H] activity"/>
    <property type="evidence" value="ECO:0007669"/>
    <property type="project" value="TreeGrafter"/>
</dbReference>
<protein>
    <recommendedName>
        <fullName evidence="9">D-glycerate dehydrogenase</fullName>
    </recommendedName>
</protein>
<dbReference type="PANTHER" id="PTHR10996">
    <property type="entry name" value="2-HYDROXYACID DEHYDROGENASE-RELATED"/>
    <property type="match status" value="1"/>
</dbReference>
<dbReference type="SUPFAM" id="SSF51735">
    <property type="entry name" value="NAD(P)-binding Rossmann-fold domains"/>
    <property type="match status" value="1"/>
</dbReference>
<dbReference type="InterPro" id="IPR006139">
    <property type="entry name" value="D-isomer_2_OHA_DH_cat_dom"/>
</dbReference>
<dbReference type="PANTHER" id="PTHR10996:SF178">
    <property type="entry name" value="2-HYDROXYACID DEHYDROGENASE YGL185C-RELATED"/>
    <property type="match status" value="1"/>
</dbReference>
<evidence type="ECO:0000256" key="4">
    <source>
        <dbReference type="RuleBase" id="RU003719"/>
    </source>
</evidence>
<feature type="domain" description="D-isomer specific 2-hydroxyacid dehydrogenase NAD-binding" evidence="6">
    <location>
        <begin position="110"/>
        <end position="288"/>
    </location>
</feature>
<dbReference type="InterPro" id="IPR050223">
    <property type="entry name" value="D-isomer_2-hydroxyacid_DH"/>
</dbReference>
<dbReference type="Pfam" id="PF00389">
    <property type="entry name" value="2-Hacid_dh"/>
    <property type="match status" value="1"/>
</dbReference>
<dbReference type="FunFam" id="3.40.50.720:FF:000203">
    <property type="entry name" value="D-3-phosphoglycerate dehydrogenase (SerA)"/>
    <property type="match status" value="1"/>
</dbReference>
<dbReference type="AlphaFoldDB" id="A0A1G2BU03"/>
<dbReference type="PROSITE" id="PS00065">
    <property type="entry name" value="D_2_HYDROXYACID_DH_1"/>
    <property type="match status" value="1"/>
</dbReference>
<reference evidence="7 8" key="1">
    <citation type="journal article" date="2016" name="Nat. Commun.">
        <title>Thousands of microbial genomes shed light on interconnected biogeochemical processes in an aquifer system.</title>
        <authorList>
            <person name="Anantharaman K."/>
            <person name="Brown C.T."/>
            <person name="Hug L.A."/>
            <person name="Sharon I."/>
            <person name="Castelle C.J."/>
            <person name="Probst A.J."/>
            <person name="Thomas B.C."/>
            <person name="Singh A."/>
            <person name="Wilkins M.J."/>
            <person name="Karaoz U."/>
            <person name="Brodie E.L."/>
            <person name="Williams K.H."/>
            <person name="Hubbard S.S."/>
            <person name="Banfield J.F."/>
        </authorList>
    </citation>
    <scope>NUCLEOTIDE SEQUENCE [LARGE SCALE GENOMIC DNA]</scope>
</reference>
<evidence type="ECO:0008006" key="9">
    <source>
        <dbReference type="Google" id="ProtNLM"/>
    </source>
</evidence>